<dbReference type="OrthoDB" id="3799173at2759"/>
<dbReference type="Proteomes" id="UP000193144">
    <property type="component" value="Unassembled WGS sequence"/>
</dbReference>
<feature type="compositionally biased region" description="Basic and acidic residues" evidence="1">
    <location>
        <begin position="34"/>
        <end position="44"/>
    </location>
</feature>
<evidence type="ECO:0000313" key="4">
    <source>
        <dbReference type="Proteomes" id="UP000193144"/>
    </source>
</evidence>
<gene>
    <name evidence="3" type="ORF">BCR34DRAFT_587756</name>
</gene>
<evidence type="ECO:0000256" key="2">
    <source>
        <dbReference type="SAM" id="Phobius"/>
    </source>
</evidence>
<evidence type="ECO:0000256" key="1">
    <source>
        <dbReference type="SAM" id="MobiDB-lite"/>
    </source>
</evidence>
<sequence length="212" mass="23169">MEPPNLRKGSTDITARQALARPPSPAPTYCSTFHSEKDLRHSPTDSKSNFETVEEPFDTNHPHYVRENHNILSLQQLPALPPKTRKRRLPPLRIIVPWTLALIFFLITLWYTSILVGARFLDILSPKSSPTQPINVVINGLDASPPVQIGTEPAPTTTTSFARVPPQTSLRPLPTGNGFDPDPGTNTVTRKPDALPSGKPSSGFVTVTKGGI</sequence>
<keyword evidence="2" id="KW-1133">Transmembrane helix</keyword>
<dbReference type="AlphaFoldDB" id="A0A1Y1ZN12"/>
<protein>
    <submittedName>
        <fullName evidence="3">Uncharacterized protein</fullName>
    </submittedName>
</protein>
<dbReference type="EMBL" id="MCFA01000059">
    <property type="protein sequence ID" value="ORY11584.1"/>
    <property type="molecule type" value="Genomic_DNA"/>
</dbReference>
<feature type="region of interest" description="Disordered" evidence="1">
    <location>
        <begin position="154"/>
        <end position="212"/>
    </location>
</feature>
<name>A0A1Y1ZN12_9PLEO</name>
<organism evidence="3 4">
    <name type="scientific">Clohesyomyces aquaticus</name>
    <dbReference type="NCBI Taxonomy" id="1231657"/>
    <lineage>
        <taxon>Eukaryota</taxon>
        <taxon>Fungi</taxon>
        <taxon>Dikarya</taxon>
        <taxon>Ascomycota</taxon>
        <taxon>Pezizomycotina</taxon>
        <taxon>Dothideomycetes</taxon>
        <taxon>Pleosporomycetidae</taxon>
        <taxon>Pleosporales</taxon>
        <taxon>Lindgomycetaceae</taxon>
        <taxon>Clohesyomyces</taxon>
    </lineage>
</organism>
<evidence type="ECO:0000313" key="3">
    <source>
        <dbReference type="EMBL" id="ORY11584.1"/>
    </source>
</evidence>
<keyword evidence="4" id="KW-1185">Reference proteome</keyword>
<feature type="compositionally biased region" description="Polar residues" evidence="1">
    <location>
        <begin position="154"/>
        <end position="170"/>
    </location>
</feature>
<reference evidence="3 4" key="1">
    <citation type="submission" date="2016-07" db="EMBL/GenBank/DDBJ databases">
        <title>Pervasive Adenine N6-methylation of Active Genes in Fungi.</title>
        <authorList>
            <consortium name="DOE Joint Genome Institute"/>
            <person name="Mondo S.J."/>
            <person name="Dannebaum R.O."/>
            <person name="Kuo R.C."/>
            <person name="Labutti K."/>
            <person name="Haridas S."/>
            <person name="Kuo A."/>
            <person name="Salamov A."/>
            <person name="Ahrendt S.R."/>
            <person name="Lipzen A."/>
            <person name="Sullivan W."/>
            <person name="Andreopoulos W.B."/>
            <person name="Clum A."/>
            <person name="Lindquist E."/>
            <person name="Daum C."/>
            <person name="Ramamoorthy G.K."/>
            <person name="Gryganskyi A."/>
            <person name="Culley D."/>
            <person name="Magnuson J.K."/>
            <person name="James T.Y."/>
            <person name="O'Malley M.A."/>
            <person name="Stajich J.E."/>
            <person name="Spatafora J.W."/>
            <person name="Visel A."/>
            <person name="Grigoriev I.V."/>
        </authorList>
    </citation>
    <scope>NUCLEOTIDE SEQUENCE [LARGE SCALE GENOMIC DNA]</scope>
    <source>
        <strain evidence="3 4">CBS 115471</strain>
    </source>
</reference>
<keyword evidence="2" id="KW-0472">Membrane</keyword>
<proteinExistence type="predicted"/>
<accession>A0A1Y1ZN12</accession>
<keyword evidence="2" id="KW-0812">Transmembrane</keyword>
<feature type="transmembrane region" description="Helical" evidence="2">
    <location>
        <begin position="95"/>
        <end position="121"/>
    </location>
</feature>
<feature type="region of interest" description="Disordered" evidence="1">
    <location>
        <begin position="1"/>
        <end position="51"/>
    </location>
</feature>
<comment type="caution">
    <text evidence="3">The sequence shown here is derived from an EMBL/GenBank/DDBJ whole genome shotgun (WGS) entry which is preliminary data.</text>
</comment>